<dbReference type="EMBL" id="JAHRHJ020001021">
    <property type="protein sequence ID" value="KAH9293535.1"/>
    <property type="molecule type" value="Genomic_DNA"/>
</dbReference>
<keyword evidence="1" id="KW-0175">Coiled coil</keyword>
<evidence type="ECO:0000313" key="2">
    <source>
        <dbReference type="EMBL" id="KAH9293535.1"/>
    </source>
</evidence>
<evidence type="ECO:0000313" key="3">
    <source>
        <dbReference type="Proteomes" id="UP000824469"/>
    </source>
</evidence>
<proteinExistence type="predicted"/>
<comment type="caution">
    <text evidence="2">The sequence shown here is derived from an EMBL/GenBank/DDBJ whole genome shotgun (WGS) entry which is preliminary data.</text>
</comment>
<accession>A0AA38C3R3</accession>
<dbReference type="AlphaFoldDB" id="A0AA38C3R3"/>
<sequence length="263" mass="30097">TFPWIQEFLGVSQGQCKQAATPNFEAISKFMKTKRRKKGQVTSRFFNGASGAQYVEVSLPKVTKPMEEMNQDDYELKRISLGQATHEGDAHLFRESTTQLLVQNEEYKQTMEQLEEHVRTLTAYVQSFLEPNVVPPPPIETIPPINNFDPQLIKKSQGYTMQGRANDKWVERILEKGKALLLEVLSLFEFSLATTSKVKVTKEEIEKEKSHWDSVFPLVSEMSNLDSHSLVSKNVFTSISDKFYPIWSCTMSVRYDMINDGIS</sequence>
<gene>
    <name evidence="2" type="ORF">KI387_041258</name>
</gene>
<feature type="coiled-coil region" evidence="1">
    <location>
        <begin position="97"/>
        <end position="124"/>
    </location>
</feature>
<protein>
    <submittedName>
        <fullName evidence="2">Uncharacterized protein</fullName>
    </submittedName>
</protein>
<dbReference type="Proteomes" id="UP000824469">
    <property type="component" value="Unassembled WGS sequence"/>
</dbReference>
<organism evidence="2 3">
    <name type="scientific">Taxus chinensis</name>
    <name type="common">Chinese yew</name>
    <name type="synonym">Taxus wallichiana var. chinensis</name>
    <dbReference type="NCBI Taxonomy" id="29808"/>
    <lineage>
        <taxon>Eukaryota</taxon>
        <taxon>Viridiplantae</taxon>
        <taxon>Streptophyta</taxon>
        <taxon>Embryophyta</taxon>
        <taxon>Tracheophyta</taxon>
        <taxon>Spermatophyta</taxon>
        <taxon>Pinopsida</taxon>
        <taxon>Pinidae</taxon>
        <taxon>Conifers II</taxon>
        <taxon>Cupressales</taxon>
        <taxon>Taxaceae</taxon>
        <taxon>Taxus</taxon>
    </lineage>
</organism>
<keyword evidence="3" id="KW-1185">Reference proteome</keyword>
<reference evidence="2 3" key="1">
    <citation type="journal article" date="2021" name="Nat. Plants">
        <title>The Taxus genome provides insights into paclitaxel biosynthesis.</title>
        <authorList>
            <person name="Xiong X."/>
            <person name="Gou J."/>
            <person name="Liao Q."/>
            <person name="Li Y."/>
            <person name="Zhou Q."/>
            <person name="Bi G."/>
            <person name="Li C."/>
            <person name="Du R."/>
            <person name="Wang X."/>
            <person name="Sun T."/>
            <person name="Guo L."/>
            <person name="Liang H."/>
            <person name="Lu P."/>
            <person name="Wu Y."/>
            <person name="Zhang Z."/>
            <person name="Ro D.K."/>
            <person name="Shang Y."/>
            <person name="Huang S."/>
            <person name="Yan J."/>
        </authorList>
    </citation>
    <scope>NUCLEOTIDE SEQUENCE [LARGE SCALE GENOMIC DNA]</scope>
    <source>
        <strain evidence="2">Ta-2019</strain>
    </source>
</reference>
<name>A0AA38C3R3_TAXCH</name>
<evidence type="ECO:0000256" key="1">
    <source>
        <dbReference type="SAM" id="Coils"/>
    </source>
</evidence>
<feature type="non-terminal residue" evidence="2">
    <location>
        <position position="1"/>
    </location>
</feature>